<dbReference type="EMBL" id="MRCX01001395">
    <property type="protein sequence ID" value="RKK49628.1"/>
    <property type="molecule type" value="Genomic_DNA"/>
</dbReference>
<feature type="non-terminal residue" evidence="12">
    <location>
        <position position="1"/>
    </location>
</feature>
<feature type="transmembrane region" description="Helical" evidence="10">
    <location>
        <begin position="39"/>
        <end position="62"/>
    </location>
</feature>
<protein>
    <recommendedName>
        <fullName evidence="11">ABC transporter domain-containing protein</fullName>
    </recommendedName>
</protein>
<dbReference type="CDD" id="cd03263">
    <property type="entry name" value="ABC_subfamily_A"/>
    <property type="match status" value="1"/>
</dbReference>
<dbReference type="GO" id="GO:0016020">
    <property type="term" value="C:membrane"/>
    <property type="evidence" value="ECO:0007669"/>
    <property type="project" value="UniProtKB-SubCell"/>
</dbReference>
<dbReference type="Pfam" id="PF00005">
    <property type="entry name" value="ABC_tran"/>
    <property type="match status" value="1"/>
</dbReference>
<evidence type="ECO:0000256" key="4">
    <source>
        <dbReference type="ARBA" id="ARBA00022692"/>
    </source>
</evidence>
<evidence type="ECO:0000256" key="10">
    <source>
        <dbReference type="SAM" id="Phobius"/>
    </source>
</evidence>
<comment type="subcellular location">
    <subcellularLocation>
        <location evidence="1">Membrane</location>
        <topology evidence="1">Multi-pass membrane protein</topology>
    </subcellularLocation>
</comment>
<organism evidence="12 13">
    <name type="scientific">Fusarium oxysporum</name>
    <name type="common">Fusarium vascular wilt</name>
    <dbReference type="NCBI Taxonomy" id="5507"/>
    <lineage>
        <taxon>Eukaryota</taxon>
        <taxon>Fungi</taxon>
        <taxon>Dikarya</taxon>
        <taxon>Ascomycota</taxon>
        <taxon>Pezizomycotina</taxon>
        <taxon>Sordariomycetes</taxon>
        <taxon>Hypocreomycetidae</taxon>
        <taxon>Hypocreales</taxon>
        <taxon>Nectriaceae</taxon>
        <taxon>Fusarium</taxon>
        <taxon>Fusarium oxysporum species complex</taxon>
    </lineage>
</organism>
<evidence type="ECO:0000256" key="5">
    <source>
        <dbReference type="ARBA" id="ARBA00022737"/>
    </source>
</evidence>
<keyword evidence="9 10" id="KW-0472">Membrane</keyword>
<dbReference type="GO" id="GO:0016887">
    <property type="term" value="F:ATP hydrolysis activity"/>
    <property type="evidence" value="ECO:0007669"/>
    <property type="project" value="InterPro"/>
</dbReference>
<dbReference type="PANTHER" id="PTHR19229:SF36">
    <property type="entry name" value="ATP-BINDING CASSETTE SUB-FAMILY A MEMBER 2"/>
    <property type="match status" value="1"/>
</dbReference>
<evidence type="ECO:0000256" key="1">
    <source>
        <dbReference type="ARBA" id="ARBA00004141"/>
    </source>
</evidence>
<feature type="transmembrane region" description="Helical" evidence="10">
    <location>
        <begin position="103"/>
        <end position="124"/>
    </location>
</feature>
<evidence type="ECO:0000256" key="3">
    <source>
        <dbReference type="ARBA" id="ARBA00022448"/>
    </source>
</evidence>
<evidence type="ECO:0000313" key="13">
    <source>
        <dbReference type="Proteomes" id="UP000285084"/>
    </source>
</evidence>
<dbReference type="PROSITE" id="PS50893">
    <property type="entry name" value="ABC_TRANSPORTER_2"/>
    <property type="match status" value="1"/>
</dbReference>
<reference evidence="12 13" key="1">
    <citation type="journal article" date="2018" name="Sci. Rep.">
        <title>Characterisation of pathogen-specific regions and novel effector candidates in Fusarium oxysporum f. sp. cepae.</title>
        <authorList>
            <person name="Armitage A.D."/>
            <person name="Taylor A."/>
            <person name="Sobczyk M.K."/>
            <person name="Baxter L."/>
            <person name="Greenfield B.P."/>
            <person name="Bates H.J."/>
            <person name="Wilson F."/>
            <person name="Jackson A.C."/>
            <person name="Ott S."/>
            <person name="Harrison R.J."/>
            <person name="Clarkson J.P."/>
        </authorList>
    </citation>
    <scope>NUCLEOTIDE SEQUENCE [LARGE SCALE GENOMIC DNA]</scope>
    <source>
        <strain evidence="12 13">Fo_A13</strain>
    </source>
</reference>
<dbReference type="InterPro" id="IPR017871">
    <property type="entry name" value="ABC_transporter-like_CS"/>
</dbReference>
<dbReference type="VEuPathDB" id="FungiDB:FOMG_17771"/>
<evidence type="ECO:0000313" key="12">
    <source>
        <dbReference type="EMBL" id="RKK49628.1"/>
    </source>
</evidence>
<evidence type="ECO:0000259" key="11">
    <source>
        <dbReference type="PROSITE" id="PS50893"/>
    </source>
</evidence>
<feature type="domain" description="ABC transporter" evidence="11">
    <location>
        <begin position="249"/>
        <end position="474"/>
    </location>
</feature>
<comment type="caution">
    <text evidence="12">The sequence shown here is derived from an EMBL/GenBank/DDBJ whole genome shotgun (WGS) entry which is preliminary data.</text>
</comment>
<dbReference type="Gene3D" id="3.40.50.300">
    <property type="entry name" value="P-loop containing nucleotide triphosphate hydrolases"/>
    <property type="match status" value="1"/>
</dbReference>
<feature type="transmembrane region" description="Helical" evidence="10">
    <location>
        <begin position="188"/>
        <end position="207"/>
    </location>
</feature>
<evidence type="ECO:0000256" key="7">
    <source>
        <dbReference type="ARBA" id="ARBA00022840"/>
    </source>
</evidence>
<keyword evidence="5" id="KW-0677">Repeat</keyword>
<dbReference type="FunFam" id="3.40.50.300:FF:000335">
    <property type="entry name" value="ATP binding cassette subfamily A member 5"/>
    <property type="match status" value="1"/>
</dbReference>
<dbReference type="Proteomes" id="UP000285084">
    <property type="component" value="Unassembled WGS sequence"/>
</dbReference>
<dbReference type="InterPro" id="IPR003593">
    <property type="entry name" value="AAA+_ATPase"/>
</dbReference>
<feature type="transmembrane region" description="Helical" evidence="10">
    <location>
        <begin position="74"/>
        <end position="97"/>
    </location>
</feature>
<keyword evidence="3" id="KW-0813">Transport</keyword>
<dbReference type="SUPFAM" id="SSF52540">
    <property type="entry name" value="P-loop containing nucleoside triphosphate hydrolases"/>
    <property type="match status" value="1"/>
</dbReference>
<keyword evidence="8 10" id="KW-1133">Transmembrane helix</keyword>
<evidence type="ECO:0000256" key="8">
    <source>
        <dbReference type="ARBA" id="ARBA00022989"/>
    </source>
</evidence>
<dbReference type="SMART" id="SM00382">
    <property type="entry name" value="AAA"/>
    <property type="match status" value="1"/>
</dbReference>
<keyword evidence="4 10" id="KW-0812">Transmembrane</keyword>
<dbReference type="GO" id="GO:0005319">
    <property type="term" value="F:lipid transporter activity"/>
    <property type="evidence" value="ECO:0007669"/>
    <property type="project" value="TreeGrafter"/>
</dbReference>
<comment type="similarity">
    <text evidence="2">Belongs to the ABC transporter superfamily. ABCA family.</text>
</comment>
<accession>A0A420M6H1</accession>
<dbReference type="InterPro" id="IPR003439">
    <property type="entry name" value="ABC_transporter-like_ATP-bd"/>
</dbReference>
<dbReference type="VEuPathDB" id="FungiDB:FOZG_17690"/>
<name>A0A420M6H1_FUSOX</name>
<keyword evidence="7" id="KW-0067">ATP-binding</keyword>
<keyword evidence="6" id="KW-0547">Nucleotide-binding</keyword>
<dbReference type="GO" id="GO:0140359">
    <property type="term" value="F:ABC-type transporter activity"/>
    <property type="evidence" value="ECO:0007669"/>
    <property type="project" value="InterPro"/>
</dbReference>
<evidence type="ECO:0000256" key="2">
    <source>
        <dbReference type="ARBA" id="ARBA00008869"/>
    </source>
</evidence>
<gene>
    <name evidence="12" type="ORF">BFJ69_g18083</name>
</gene>
<evidence type="ECO:0000256" key="9">
    <source>
        <dbReference type="ARBA" id="ARBA00023136"/>
    </source>
</evidence>
<dbReference type="InterPro" id="IPR027417">
    <property type="entry name" value="P-loop_NTPase"/>
</dbReference>
<evidence type="ECO:0000256" key="6">
    <source>
        <dbReference type="ARBA" id="ARBA00022741"/>
    </source>
</evidence>
<dbReference type="GO" id="GO:0005524">
    <property type="term" value="F:ATP binding"/>
    <property type="evidence" value="ECO:0007669"/>
    <property type="project" value="UniProtKB-KW"/>
</dbReference>
<dbReference type="VEuPathDB" id="FungiDB:HZS61_004428"/>
<dbReference type="PANTHER" id="PTHR19229">
    <property type="entry name" value="ATP-BINDING CASSETTE TRANSPORTER SUBFAMILY A ABCA"/>
    <property type="match status" value="1"/>
</dbReference>
<sequence>ILAFLHSLYPAFFALYPTYEKLHKVRALQYSNNVRPYPLWASCMIFDMIFVTIIASLGTLALSAHVENWYFAGYMFPVMWLYGIASMLWSYIISLYATSELAAFGLTVCSMVGAFTITMIGFSLGATNPSPNSPTIALDAVSFSLGLLFPIMNLFRAMAVGLNIWLVGCRNYKLLTNPGDIHAYGGPIMLLAIQIIYLFPLLVWLDGHRSFSWPWRRTKQVNAEESISNNHHGIEMNNIGNEGSVSDLLRVTQVTKSFGGKLAVQNVSLAIGESSVIALLGPNGAGKTTLTNMMRGEIVPDKGRIYVQGVEVQGNLQMARKSIGVCPQFDALDKITVRQQLNFYARIKGTSKIKQNVELVMSKVGLTPYASRLTHVLSGGNKRKLSLAIALLGNPRVLILDEPSSAMDAFAKREMWKMLSSITSGRSVLLVTHSMEEADELATQVAIMSKRILAIGTSQQLRKQYSNVYDVHLVLKTAPGSSRTEIQELESWVRDVFPQASFDAINLGGQVRFVMPVASSLPNNGRRTVLRLMETLEQHRTSLRLAHYTVGMGTLLEIPGIPLPFRV</sequence>
<feature type="transmembrane region" description="Helical" evidence="10">
    <location>
        <begin position="145"/>
        <end position="168"/>
    </location>
</feature>
<proteinExistence type="inferred from homology"/>
<dbReference type="AlphaFoldDB" id="A0A420M6H1"/>
<dbReference type="InterPro" id="IPR026082">
    <property type="entry name" value="ABCA"/>
</dbReference>
<dbReference type="PROSITE" id="PS00211">
    <property type="entry name" value="ABC_TRANSPORTER_1"/>
    <property type="match status" value="1"/>
</dbReference>
<dbReference type="VEuPathDB" id="FungiDB:FOXG_21906"/>